<feature type="transmembrane region" description="Helical" evidence="1">
    <location>
        <begin position="82"/>
        <end position="100"/>
    </location>
</feature>
<dbReference type="InterPro" id="IPR025363">
    <property type="entry name" value="DUF4267"/>
</dbReference>
<dbReference type="Proteomes" id="UP000249725">
    <property type="component" value="Unassembled WGS sequence"/>
</dbReference>
<feature type="transmembrane region" description="Helical" evidence="1">
    <location>
        <begin position="12"/>
        <end position="36"/>
    </location>
</feature>
<evidence type="ECO:0000313" key="3">
    <source>
        <dbReference type="Proteomes" id="UP000249725"/>
    </source>
</evidence>
<proteinExistence type="predicted"/>
<keyword evidence="1" id="KW-1133">Transmembrane helix</keyword>
<comment type="caution">
    <text evidence="2">The sequence shown here is derived from an EMBL/GenBank/DDBJ whole genome shotgun (WGS) entry which is preliminary data.</text>
</comment>
<dbReference type="EMBL" id="QFYR01000001">
    <property type="protein sequence ID" value="RAK58086.1"/>
    <property type="molecule type" value="Genomic_DNA"/>
</dbReference>
<gene>
    <name evidence="2" type="ORF">DJ018_09315</name>
</gene>
<dbReference type="AlphaFoldDB" id="A0A328AWJ1"/>
<evidence type="ECO:0000256" key="1">
    <source>
        <dbReference type="SAM" id="Phobius"/>
    </source>
</evidence>
<sequence>MESVMARGSDELTPVSAVGAQVLAAGLLGMGALFAAAPGLASRVFGLPAGREAWPYVRALAFRDLAVSTALLAASRGRAGPLRWLAASVALIPMADAAMVAAKRGRRGAPSVALHGVAGVALVALAASTFLKPRRR</sequence>
<keyword evidence="1" id="KW-0812">Transmembrane</keyword>
<evidence type="ECO:0000313" key="2">
    <source>
        <dbReference type="EMBL" id="RAK58086.1"/>
    </source>
</evidence>
<protein>
    <recommendedName>
        <fullName evidence="4">DUF4267 domain-containing protein</fullName>
    </recommendedName>
</protein>
<keyword evidence="3" id="KW-1185">Reference proteome</keyword>
<organism evidence="2 3">
    <name type="scientific">Phenylobacterium deserti</name>
    <dbReference type="NCBI Taxonomy" id="1914756"/>
    <lineage>
        <taxon>Bacteria</taxon>
        <taxon>Pseudomonadati</taxon>
        <taxon>Pseudomonadota</taxon>
        <taxon>Alphaproteobacteria</taxon>
        <taxon>Caulobacterales</taxon>
        <taxon>Caulobacteraceae</taxon>
        <taxon>Phenylobacterium</taxon>
    </lineage>
</organism>
<evidence type="ECO:0008006" key="4">
    <source>
        <dbReference type="Google" id="ProtNLM"/>
    </source>
</evidence>
<dbReference type="Pfam" id="PF14087">
    <property type="entry name" value="DUF4267"/>
    <property type="match status" value="1"/>
</dbReference>
<keyword evidence="1" id="KW-0472">Membrane</keyword>
<accession>A0A328AWJ1</accession>
<reference evidence="3" key="1">
    <citation type="submission" date="2018-05" db="EMBL/GenBank/DDBJ databases">
        <authorList>
            <person name="Li X."/>
        </authorList>
    </citation>
    <scope>NUCLEOTIDE SEQUENCE [LARGE SCALE GENOMIC DNA]</scope>
    <source>
        <strain evidence="3">YIM 73061</strain>
    </source>
</reference>
<name>A0A328AWJ1_9CAUL</name>
<feature type="transmembrane region" description="Helical" evidence="1">
    <location>
        <begin position="112"/>
        <end position="131"/>
    </location>
</feature>